<gene>
    <name evidence="1" type="ORF">WI38_16920</name>
</gene>
<dbReference type="EMBL" id="LOTN01000034">
    <property type="protein sequence ID" value="KUZ89820.1"/>
    <property type="molecule type" value="Genomic_DNA"/>
</dbReference>
<accession>A0A124L3U6</accession>
<comment type="caution">
    <text evidence="1">The sequence shown here is derived from an EMBL/GenBank/DDBJ whole genome shotgun (WGS) entry which is preliminary data.</text>
</comment>
<dbReference type="AlphaFoldDB" id="A0A124L3U6"/>
<reference evidence="1 2" key="1">
    <citation type="submission" date="2015-11" db="EMBL/GenBank/DDBJ databases">
        <title>Expanding the genomic diversity of Burkholderia species for the development of highly accurate diagnostics.</title>
        <authorList>
            <person name="Sahl J."/>
            <person name="Keim P."/>
            <person name="Wagner D."/>
        </authorList>
    </citation>
    <scope>NUCLEOTIDE SEQUENCE [LARGE SCALE GENOMIC DNA]</scope>
    <source>
        <strain evidence="1 2">RF32-BP4</strain>
    </source>
</reference>
<evidence type="ECO:0000313" key="2">
    <source>
        <dbReference type="Proteomes" id="UP000065521"/>
    </source>
</evidence>
<dbReference type="Proteomes" id="UP000065521">
    <property type="component" value="Unassembled WGS sequence"/>
</dbReference>
<organism evidence="1 2">
    <name type="scientific">Burkholderia ubonensis</name>
    <dbReference type="NCBI Taxonomy" id="101571"/>
    <lineage>
        <taxon>Bacteria</taxon>
        <taxon>Pseudomonadati</taxon>
        <taxon>Pseudomonadota</taxon>
        <taxon>Betaproteobacteria</taxon>
        <taxon>Burkholderiales</taxon>
        <taxon>Burkholderiaceae</taxon>
        <taxon>Burkholderia</taxon>
        <taxon>Burkholderia cepacia complex</taxon>
    </lineage>
</organism>
<protein>
    <submittedName>
        <fullName evidence="1">Argininosuccinate synthase</fullName>
    </submittedName>
</protein>
<evidence type="ECO:0000313" key="1">
    <source>
        <dbReference type="EMBL" id="KUZ89820.1"/>
    </source>
</evidence>
<sequence>MIHIPLSVRPLFVRAGWHPVADGGSDATAGEHPGAAILREFDGLTISVGPDDARGETCAATGLAFHALEQKDEQILAWERALRTTIIGIGEDDLGYQYFFADELGRIFSTNCILDGVYLCGYSFGEAVERLLLGRQATPLLLDGQASIPYYGERLTRDDPRVMTAEQLASVAR</sequence>
<proteinExistence type="predicted"/>
<name>A0A124L3U6_9BURK</name>